<gene>
    <name evidence="2" type="ORF">POCULU_LOCUS6901</name>
</gene>
<dbReference type="EMBL" id="CAJVPJ010001396">
    <property type="protein sequence ID" value="CAG8589536.1"/>
    <property type="molecule type" value="Genomic_DNA"/>
</dbReference>
<dbReference type="Proteomes" id="UP000789572">
    <property type="component" value="Unassembled WGS sequence"/>
</dbReference>
<sequence length="177" mass="20853">NEKSSEAVDVFWTRIEKKRYEDSIATARASGILHIFEATNKSQQYVTNIQHQDFQNLYQPRNSRQDETTTNGNDYLRKRKDIDYNEDRMTKRLYCDDGYVTPLQHSPKDSLSSPSETSQYFPSDRLDDSRSDNDFTSEKEVIDFWISYSFDELENQLEIECKDPVCKNLEELISFSI</sequence>
<organism evidence="2 3">
    <name type="scientific">Paraglomus occultum</name>
    <dbReference type="NCBI Taxonomy" id="144539"/>
    <lineage>
        <taxon>Eukaryota</taxon>
        <taxon>Fungi</taxon>
        <taxon>Fungi incertae sedis</taxon>
        <taxon>Mucoromycota</taxon>
        <taxon>Glomeromycotina</taxon>
        <taxon>Glomeromycetes</taxon>
        <taxon>Paraglomerales</taxon>
        <taxon>Paraglomeraceae</taxon>
        <taxon>Paraglomus</taxon>
    </lineage>
</organism>
<evidence type="ECO:0000313" key="3">
    <source>
        <dbReference type="Proteomes" id="UP000789572"/>
    </source>
</evidence>
<feature type="region of interest" description="Disordered" evidence="1">
    <location>
        <begin position="104"/>
        <end position="132"/>
    </location>
</feature>
<evidence type="ECO:0000313" key="2">
    <source>
        <dbReference type="EMBL" id="CAG8589536.1"/>
    </source>
</evidence>
<name>A0A9N9C545_9GLOM</name>
<evidence type="ECO:0000256" key="1">
    <source>
        <dbReference type="SAM" id="MobiDB-lite"/>
    </source>
</evidence>
<feature type="non-terminal residue" evidence="2">
    <location>
        <position position="177"/>
    </location>
</feature>
<comment type="caution">
    <text evidence="2">The sequence shown here is derived from an EMBL/GenBank/DDBJ whole genome shotgun (WGS) entry which is preliminary data.</text>
</comment>
<accession>A0A9N9C545</accession>
<proteinExistence type="predicted"/>
<reference evidence="2" key="1">
    <citation type="submission" date="2021-06" db="EMBL/GenBank/DDBJ databases">
        <authorList>
            <person name="Kallberg Y."/>
            <person name="Tangrot J."/>
            <person name="Rosling A."/>
        </authorList>
    </citation>
    <scope>NUCLEOTIDE SEQUENCE</scope>
    <source>
        <strain evidence="2">IA702</strain>
    </source>
</reference>
<protein>
    <submittedName>
        <fullName evidence="2">1859_t:CDS:1</fullName>
    </submittedName>
</protein>
<dbReference type="AlphaFoldDB" id="A0A9N9C545"/>
<keyword evidence="3" id="KW-1185">Reference proteome</keyword>
<feature type="compositionally biased region" description="Polar residues" evidence="1">
    <location>
        <begin position="109"/>
        <end position="121"/>
    </location>
</feature>